<dbReference type="Proteomes" id="UP001549921">
    <property type="component" value="Unassembled WGS sequence"/>
</dbReference>
<name>A0ABD0TNH3_LOXSC</name>
<dbReference type="Pfam" id="PF01359">
    <property type="entry name" value="Transposase_1"/>
    <property type="match status" value="1"/>
</dbReference>
<sequence length="143" mass="16127">MYVYEFYRGTKGYGAGVAKENTIRFWVQRFRSGNFVLQNQPCGRRETKVENEELKAIVEVDPSQTTSEIAPGFGVIFGGLAPVSFTSHYSFLKSGQTITTADIYCQQLQTMKEELATKQPRLVNRSFAAALRQRMTTIDGQLL</sequence>
<dbReference type="EMBL" id="JBEDNZ010000002">
    <property type="protein sequence ID" value="KAL0850849.1"/>
    <property type="molecule type" value="Genomic_DNA"/>
</dbReference>
<gene>
    <name evidence="1" type="ORF">ABMA28_006765</name>
</gene>
<dbReference type="PANTHER" id="PTHR46060:SF2">
    <property type="entry name" value="HISTONE-LYSINE N-METHYLTRANSFERASE SETMAR"/>
    <property type="match status" value="1"/>
</dbReference>
<organism evidence="1 2">
    <name type="scientific">Loxostege sticticalis</name>
    <name type="common">Beet webworm moth</name>
    <dbReference type="NCBI Taxonomy" id="481309"/>
    <lineage>
        <taxon>Eukaryota</taxon>
        <taxon>Metazoa</taxon>
        <taxon>Ecdysozoa</taxon>
        <taxon>Arthropoda</taxon>
        <taxon>Hexapoda</taxon>
        <taxon>Insecta</taxon>
        <taxon>Pterygota</taxon>
        <taxon>Neoptera</taxon>
        <taxon>Endopterygota</taxon>
        <taxon>Lepidoptera</taxon>
        <taxon>Glossata</taxon>
        <taxon>Ditrysia</taxon>
        <taxon>Pyraloidea</taxon>
        <taxon>Crambidae</taxon>
        <taxon>Pyraustinae</taxon>
        <taxon>Loxostege</taxon>
    </lineage>
</organism>
<evidence type="ECO:0008006" key="3">
    <source>
        <dbReference type="Google" id="ProtNLM"/>
    </source>
</evidence>
<reference evidence="1 2" key="1">
    <citation type="submission" date="2024-06" db="EMBL/GenBank/DDBJ databases">
        <title>A chromosome-level genome assembly of beet webworm, Loxostege sticticalis.</title>
        <authorList>
            <person name="Zhang Y."/>
        </authorList>
    </citation>
    <scope>NUCLEOTIDE SEQUENCE [LARGE SCALE GENOMIC DNA]</scope>
    <source>
        <strain evidence="1">AQ028</strain>
        <tissue evidence="1">Male pupae</tissue>
    </source>
</reference>
<proteinExistence type="predicted"/>
<comment type="caution">
    <text evidence="1">The sequence shown here is derived from an EMBL/GenBank/DDBJ whole genome shotgun (WGS) entry which is preliminary data.</text>
</comment>
<dbReference type="PANTHER" id="PTHR46060">
    <property type="entry name" value="MARINER MOS1 TRANSPOSASE-LIKE PROTEIN"/>
    <property type="match status" value="1"/>
</dbReference>
<accession>A0ABD0TNH3</accession>
<dbReference type="InterPro" id="IPR052709">
    <property type="entry name" value="Transposase-MT_Hybrid"/>
</dbReference>
<dbReference type="InterPro" id="IPR001888">
    <property type="entry name" value="Transposase_1"/>
</dbReference>
<protein>
    <recommendedName>
        <fullName evidence="3">Mos1 transposase HTH domain-containing protein</fullName>
    </recommendedName>
</protein>
<evidence type="ECO:0000313" key="1">
    <source>
        <dbReference type="EMBL" id="KAL0850849.1"/>
    </source>
</evidence>
<dbReference type="AlphaFoldDB" id="A0ABD0TNH3"/>
<evidence type="ECO:0000313" key="2">
    <source>
        <dbReference type="Proteomes" id="UP001549921"/>
    </source>
</evidence>